<sequence>MFIRNKYKGKKVKKVEENGELPWDVLDIISKTLDFDDLFEFSGVSKNWRAFYKICRRNFLASFLESQEPLLLQISYRDGGSFSFISIPNQKVYCLKMMEHCFRYTYVTSSRGYLIMAGDISNSFMLINLFTRMKKVISTPTFEVISSYLPERALLAFGKCSEEFVLLILCEYRLHVYQSRNCGWVTYSTTRDAGRVVDFVVLHNIIYVVTNNANIGVLDLNYANIKFLKLKSTPDVPFSLYPRLVNCDEQLLVVDSTCGEIRNVYKIDFSTMNYVKLETLGNIALFYVSNGFERNCYALNNPNLWGYERNSVYVIGILSAVCSVYSGDDKKLQKCITLPALHGTSSHMYDWCFRHQQYEVDYSLVE</sequence>
<dbReference type="PANTHER" id="PTHR33800:SF13">
    <property type="entry name" value="OS06G0113600 PROTEIN"/>
    <property type="match status" value="1"/>
</dbReference>
<reference evidence="3" key="1">
    <citation type="journal article" date="2018" name="Nat. Plants">
        <title>Whole-genome landscape of Medicago truncatula symbiotic genes.</title>
        <authorList>
            <person name="Pecrix Y."/>
            <person name="Gamas P."/>
            <person name="Carrere S."/>
        </authorList>
    </citation>
    <scope>NUCLEOTIDE SEQUENCE</scope>
    <source>
        <tissue evidence="3">Leaves</tissue>
    </source>
</reference>
<dbReference type="Proteomes" id="UP000265566">
    <property type="component" value="Chromosome 1"/>
</dbReference>
<accession>A0A396JV43</accession>
<dbReference type="AlphaFoldDB" id="A0A396JV43"/>
<dbReference type="Pfam" id="PF03478">
    <property type="entry name" value="Beta-prop_KIB1-4"/>
    <property type="match status" value="1"/>
</dbReference>
<dbReference type="Pfam" id="PF00646">
    <property type="entry name" value="F-box"/>
    <property type="match status" value="1"/>
</dbReference>
<dbReference type="InterPro" id="IPR001810">
    <property type="entry name" value="F-box_dom"/>
</dbReference>
<dbReference type="EMBL" id="PSQE01000001">
    <property type="protein sequence ID" value="RHN82196.1"/>
    <property type="molecule type" value="Genomic_DNA"/>
</dbReference>
<feature type="domain" description="F-box" evidence="1">
    <location>
        <begin position="20"/>
        <end position="50"/>
    </location>
</feature>
<evidence type="ECO:0000259" key="1">
    <source>
        <dbReference type="Pfam" id="PF00646"/>
    </source>
</evidence>
<evidence type="ECO:0000259" key="2">
    <source>
        <dbReference type="Pfam" id="PF03478"/>
    </source>
</evidence>
<proteinExistence type="predicted"/>
<gene>
    <name evidence="3" type="ORF">MtrunA17_Chr1g0207351</name>
</gene>
<dbReference type="PANTHER" id="PTHR33800">
    <property type="entry name" value="OS06G0113600 PROTEIN"/>
    <property type="match status" value="1"/>
</dbReference>
<feature type="domain" description="KIB1-4 beta-propeller" evidence="2">
    <location>
        <begin position="84"/>
        <end position="315"/>
    </location>
</feature>
<dbReference type="InterPro" id="IPR005174">
    <property type="entry name" value="KIB1-4_b-propeller"/>
</dbReference>
<dbReference type="Gramene" id="rna6336">
    <property type="protein sequence ID" value="RHN82196.1"/>
    <property type="gene ID" value="gene6336"/>
</dbReference>
<dbReference type="SUPFAM" id="SSF50969">
    <property type="entry name" value="YVTN repeat-like/Quinoprotein amine dehydrogenase"/>
    <property type="match status" value="1"/>
</dbReference>
<name>A0A396JV43_MEDTR</name>
<protein>
    <submittedName>
        <fullName evidence="3">Putative quinoprotein amine dehydrogenase, beta chain</fullName>
    </submittedName>
</protein>
<dbReference type="InterPro" id="IPR011044">
    <property type="entry name" value="Quino_amine_DH_bsu"/>
</dbReference>
<organism evidence="3">
    <name type="scientific">Medicago truncatula</name>
    <name type="common">Barrel medic</name>
    <name type="synonym">Medicago tribuloides</name>
    <dbReference type="NCBI Taxonomy" id="3880"/>
    <lineage>
        <taxon>Eukaryota</taxon>
        <taxon>Viridiplantae</taxon>
        <taxon>Streptophyta</taxon>
        <taxon>Embryophyta</taxon>
        <taxon>Tracheophyta</taxon>
        <taxon>Spermatophyta</taxon>
        <taxon>Magnoliopsida</taxon>
        <taxon>eudicotyledons</taxon>
        <taxon>Gunneridae</taxon>
        <taxon>Pentapetalae</taxon>
        <taxon>rosids</taxon>
        <taxon>fabids</taxon>
        <taxon>Fabales</taxon>
        <taxon>Fabaceae</taxon>
        <taxon>Papilionoideae</taxon>
        <taxon>50 kb inversion clade</taxon>
        <taxon>NPAAA clade</taxon>
        <taxon>Hologalegina</taxon>
        <taxon>IRL clade</taxon>
        <taxon>Trifolieae</taxon>
        <taxon>Medicago</taxon>
    </lineage>
</organism>
<comment type="caution">
    <text evidence="3">The sequence shown here is derived from an EMBL/GenBank/DDBJ whole genome shotgun (WGS) entry which is preliminary data.</text>
</comment>
<evidence type="ECO:0000313" key="3">
    <source>
        <dbReference type="EMBL" id="RHN82196.1"/>
    </source>
</evidence>